<dbReference type="OrthoDB" id="672903at2759"/>
<evidence type="ECO:0000313" key="3">
    <source>
        <dbReference type="Proteomes" id="UP000827889"/>
    </source>
</evidence>
<accession>A0A8B8PHI0</accession>
<keyword evidence="3" id="KW-1185">Reference proteome</keyword>
<evidence type="ECO:0000256" key="1">
    <source>
        <dbReference type="SAM" id="MobiDB-lite"/>
    </source>
</evidence>
<dbReference type="PANTHER" id="PTHR35459:SF2">
    <property type="entry name" value="T1N6.14 PROTEIN"/>
    <property type="match status" value="1"/>
</dbReference>
<feature type="region of interest" description="Disordered" evidence="1">
    <location>
        <begin position="70"/>
        <end position="92"/>
    </location>
</feature>
<name>A0A8B8PHI0_9MYRT</name>
<evidence type="ECO:0000313" key="4">
    <source>
        <dbReference type="RefSeq" id="XP_030533588.1"/>
    </source>
</evidence>
<protein>
    <submittedName>
        <fullName evidence="4">Uncharacterized protein LOC115743105</fullName>
    </submittedName>
</protein>
<evidence type="ECO:0000256" key="2">
    <source>
        <dbReference type="SAM" id="SignalP"/>
    </source>
</evidence>
<reference evidence="4" key="1">
    <citation type="submission" date="2025-08" db="UniProtKB">
        <authorList>
            <consortium name="RefSeq"/>
        </authorList>
    </citation>
    <scope>IDENTIFICATION</scope>
    <source>
        <tissue evidence="4">Leaf</tissue>
    </source>
</reference>
<sequence length="130" mass="14609">MSGFKPLLTARCVLCSTTFVLLSSRCWQPLTFGIAGQLKKLKILKLKLFMELYRQMTASAEALSSTKYNNVKEGKRGKGENQDTGKRQPEVLETRGPYIIGGSAFGWNFITFPSDKPVYYGPRKESFRAS</sequence>
<dbReference type="KEGG" id="rarg:115743105"/>
<organism evidence="3 4">
    <name type="scientific">Rhodamnia argentea</name>
    <dbReference type="NCBI Taxonomy" id="178133"/>
    <lineage>
        <taxon>Eukaryota</taxon>
        <taxon>Viridiplantae</taxon>
        <taxon>Streptophyta</taxon>
        <taxon>Embryophyta</taxon>
        <taxon>Tracheophyta</taxon>
        <taxon>Spermatophyta</taxon>
        <taxon>Magnoliopsida</taxon>
        <taxon>eudicotyledons</taxon>
        <taxon>Gunneridae</taxon>
        <taxon>Pentapetalae</taxon>
        <taxon>rosids</taxon>
        <taxon>malvids</taxon>
        <taxon>Myrtales</taxon>
        <taxon>Myrtaceae</taxon>
        <taxon>Myrtoideae</taxon>
        <taxon>Myrteae</taxon>
        <taxon>Australasian group</taxon>
        <taxon>Rhodamnia</taxon>
    </lineage>
</organism>
<proteinExistence type="predicted"/>
<feature type="chain" id="PRO_5034572181" evidence="2">
    <location>
        <begin position="24"/>
        <end position="130"/>
    </location>
</feature>
<gene>
    <name evidence="4" type="primary">LOC115743105</name>
</gene>
<dbReference type="AlphaFoldDB" id="A0A8B8PHI0"/>
<dbReference type="PANTHER" id="PTHR35459">
    <property type="entry name" value="T1N6.14 PROTEIN"/>
    <property type="match status" value="1"/>
</dbReference>
<keyword evidence="2" id="KW-0732">Signal</keyword>
<feature type="signal peptide" evidence="2">
    <location>
        <begin position="1"/>
        <end position="23"/>
    </location>
</feature>
<dbReference type="GeneID" id="115743105"/>
<dbReference type="RefSeq" id="XP_030533588.1">
    <property type="nucleotide sequence ID" value="XM_030677728.2"/>
</dbReference>
<dbReference type="Proteomes" id="UP000827889">
    <property type="component" value="Chromosome 3"/>
</dbReference>